<proteinExistence type="predicted"/>
<gene>
    <name evidence="1" type="ORF">RI046_21835</name>
</gene>
<accession>A0AAJ2HA60</accession>
<protein>
    <submittedName>
        <fullName evidence="1">Uncharacterized protein</fullName>
    </submittedName>
</protein>
<dbReference type="Proteomes" id="UP001246152">
    <property type="component" value="Unassembled WGS sequence"/>
</dbReference>
<organism evidence="1 2">
    <name type="scientific">Herbaspirillum huttiense</name>
    <dbReference type="NCBI Taxonomy" id="863372"/>
    <lineage>
        <taxon>Bacteria</taxon>
        <taxon>Pseudomonadati</taxon>
        <taxon>Pseudomonadota</taxon>
        <taxon>Betaproteobacteria</taxon>
        <taxon>Burkholderiales</taxon>
        <taxon>Oxalobacteraceae</taxon>
        <taxon>Herbaspirillum</taxon>
    </lineage>
</organism>
<reference evidence="1" key="1">
    <citation type="submission" date="2023-04" db="EMBL/GenBank/DDBJ databases">
        <title>Description of first Herbaspirillum huttiense subsp. nephrolepsisexaltata and Herbaspirillum huttiense subsp. lycopersicon.</title>
        <authorList>
            <person name="Poudel M."/>
            <person name="Sharma A."/>
            <person name="Goss E."/>
            <person name="Tapia J.H."/>
            <person name="Harmon C.M."/>
            <person name="Jones J.B."/>
        </authorList>
    </citation>
    <scope>NUCLEOTIDE SEQUENCE</scope>
    <source>
        <strain evidence="1">G21-1742</strain>
    </source>
</reference>
<evidence type="ECO:0000313" key="2">
    <source>
        <dbReference type="Proteomes" id="UP001246152"/>
    </source>
</evidence>
<dbReference type="AlphaFoldDB" id="A0AAJ2HA60"/>
<name>A0AAJ2HA60_9BURK</name>
<comment type="caution">
    <text evidence="1">The sequence shown here is derived from an EMBL/GenBank/DDBJ whole genome shotgun (WGS) entry which is preliminary data.</text>
</comment>
<evidence type="ECO:0000313" key="1">
    <source>
        <dbReference type="EMBL" id="MDR9838358.1"/>
    </source>
</evidence>
<dbReference type="EMBL" id="JAVLSM010000013">
    <property type="protein sequence ID" value="MDR9838358.1"/>
    <property type="molecule type" value="Genomic_DNA"/>
</dbReference>
<sequence length="90" mass="10006">MFLSDISRASDSRLDRRASANPGFSIDAKLSAIQLIHAQAASIQPVQMIKVRVIFAVTGAGRVSLQADTSPWFRYKTYHCLILAQWQNAK</sequence>